<feature type="signal peptide" evidence="1">
    <location>
        <begin position="1"/>
        <end position="24"/>
    </location>
</feature>
<comment type="caution">
    <text evidence="2">The sequence shown here is derived from an EMBL/GenBank/DDBJ whole genome shotgun (WGS) entry which is preliminary data.</text>
</comment>
<organism evidence="2 3">
    <name type="scientific">Pseudopedobacter beijingensis</name>
    <dbReference type="NCBI Taxonomy" id="1207056"/>
    <lineage>
        <taxon>Bacteria</taxon>
        <taxon>Pseudomonadati</taxon>
        <taxon>Bacteroidota</taxon>
        <taxon>Sphingobacteriia</taxon>
        <taxon>Sphingobacteriales</taxon>
        <taxon>Sphingobacteriaceae</taxon>
        <taxon>Pseudopedobacter</taxon>
    </lineage>
</organism>
<keyword evidence="1" id="KW-0732">Signal</keyword>
<protein>
    <recommendedName>
        <fullName evidence="4">Tetratricopeptide repeat-containing protein</fullName>
    </recommendedName>
</protein>
<keyword evidence="3" id="KW-1185">Reference proteome</keyword>
<dbReference type="InterPro" id="IPR011990">
    <property type="entry name" value="TPR-like_helical_dom_sf"/>
</dbReference>
<feature type="chain" id="PRO_5047344481" description="Tetratricopeptide repeat-containing protein" evidence="1">
    <location>
        <begin position="25"/>
        <end position="347"/>
    </location>
</feature>
<gene>
    <name evidence="2" type="ORF">ACFSAH_04265</name>
</gene>
<proteinExistence type="predicted"/>
<sequence>MFTVRRLRFVILVFFLSPLQKVQAINLSLTTDATFYIDSIFNTQKRAVLVGEELKYLTLDNKALGIAPLDLNVFLSSISYIEDNNAVVNLSQTLTLLSFNPLITAKVQLLKYLAIQDVLNSQLKFAEQKLESALFICQLKREDKEAAMISSVLSQINYIQLEGNIALLNNLITMNAYKHIQDDEQLLTAWLWRAKLYLAVGEYKAAEDLLMKKALMKSYKFGDKEAEMKVYYLLGQRYFITVNDTESLWFYLQAATLSEKLRQYDYTIQSLLMVSEIKMKRKDYSLALQDLRKVEDLIVANPKQIKYDVDLCEKLGKIYHLLGQEDKAKIYQLRYSQLKKQIINKEE</sequence>
<evidence type="ECO:0000256" key="1">
    <source>
        <dbReference type="SAM" id="SignalP"/>
    </source>
</evidence>
<accession>A0ABW4IAT8</accession>
<dbReference type="Gene3D" id="1.25.40.10">
    <property type="entry name" value="Tetratricopeptide repeat domain"/>
    <property type="match status" value="1"/>
</dbReference>
<reference evidence="3" key="1">
    <citation type="journal article" date="2019" name="Int. J. Syst. Evol. Microbiol.">
        <title>The Global Catalogue of Microorganisms (GCM) 10K type strain sequencing project: providing services to taxonomists for standard genome sequencing and annotation.</title>
        <authorList>
            <consortium name="The Broad Institute Genomics Platform"/>
            <consortium name="The Broad Institute Genome Sequencing Center for Infectious Disease"/>
            <person name="Wu L."/>
            <person name="Ma J."/>
        </authorList>
    </citation>
    <scope>NUCLEOTIDE SEQUENCE [LARGE SCALE GENOMIC DNA]</scope>
    <source>
        <strain evidence="3">CCUG 53762</strain>
    </source>
</reference>
<dbReference type="SUPFAM" id="SSF48452">
    <property type="entry name" value="TPR-like"/>
    <property type="match status" value="1"/>
</dbReference>
<dbReference type="EMBL" id="JBHUDG010000003">
    <property type="protein sequence ID" value="MFD1629077.1"/>
    <property type="molecule type" value="Genomic_DNA"/>
</dbReference>
<name>A0ABW4IAT8_9SPHI</name>
<evidence type="ECO:0008006" key="4">
    <source>
        <dbReference type="Google" id="ProtNLM"/>
    </source>
</evidence>
<evidence type="ECO:0000313" key="3">
    <source>
        <dbReference type="Proteomes" id="UP001597118"/>
    </source>
</evidence>
<dbReference type="Proteomes" id="UP001597118">
    <property type="component" value="Unassembled WGS sequence"/>
</dbReference>
<dbReference type="RefSeq" id="WP_379661457.1">
    <property type="nucleotide sequence ID" value="NZ_JBHUDG010000003.1"/>
</dbReference>
<evidence type="ECO:0000313" key="2">
    <source>
        <dbReference type="EMBL" id="MFD1629077.1"/>
    </source>
</evidence>